<evidence type="ECO:0000313" key="2">
    <source>
        <dbReference type="EMBL" id="RZS80968.1"/>
    </source>
</evidence>
<dbReference type="EMBL" id="SGXC01000002">
    <property type="protein sequence ID" value="RZS80968.1"/>
    <property type="molecule type" value="Genomic_DNA"/>
</dbReference>
<dbReference type="PANTHER" id="PTHR30373:SF8">
    <property type="entry name" value="BLL7265 PROTEIN"/>
    <property type="match status" value="1"/>
</dbReference>
<gene>
    <name evidence="2" type="ORF">EV675_3581</name>
</gene>
<comment type="caution">
    <text evidence="2">The sequence shown here is derived from an EMBL/GenBank/DDBJ whole genome shotgun (WGS) entry which is preliminary data.</text>
</comment>
<accession>A0A4Q7ND35</accession>
<sequence length="164" mass="18264">MAIKRFLKHLATTRRAAHQAFPAQALDRIEQTIREVESRHDGQIRFVVEAALDMGPLWQQQSPRERALEVFALQGVWDTPANNGILLYVLMADHAVEIVCDRGIHACEGAGTWEAVCRGIQEAFGHGRYEQGVVDGIKSLGESLARHYPGAARVNTLPDRPQIM</sequence>
<proteinExistence type="predicted"/>
<dbReference type="AlphaFoldDB" id="A0A4Q7ND35"/>
<dbReference type="InterPro" id="IPR007621">
    <property type="entry name" value="TPM_dom"/>
</dbReference>
<dbReference type="Pfam" id="PF04536">
    <property type="entry name" value="TPM_phosphatase"/>
    <property type="match status" value="1"/>
</dbReference>
<name>A0A4Q7ND35_9BURK</name>
<organism evidence="2 3">
    <name type="scientific">Pigmentiphaga kullae</name>
    <dbReference type="NCBI Taxonomy" id="151784"/>
    <lineage>
        <taxon>Bacteria</taxon>
        <taxon>Pseudomonadati</taxon>
        <taxon>Pseudomonadota</taxon>
        <taxon>Betaproteobacteria</taxon>
        <taxon>Burkholderiales</taxon>
        <taxon>Alcaligenaceae</taxon>
        <taxon>Pigmentiphaga</taxon>
    </lineage>
</organism>
<protein>
    <submittedName>
        <fullName evidence="2">TLP18.3/Psb32/MOLO-1 phosphatase superfamily protein</fullName>
    </submittedName>
</protein>
<reference evidence="2 3" key="1">
    <citation type="submission" date="2019-02" db="EMBL/GenBank/DDBJ databases">
        <title>Genomic Encyclopedia of Type Strains, Phase IV (KMG-IV): sequencing the most valuable type-strain genomes for metagenomic binning, comparative biology and taxonomic classification.</title>
        <authorList>
            <person name="Goeker M."/>
        </authorList>
    </citation>
    <scope>NUCLEOTIDE SEQUENCE [LARGE SCALE GENOMIC DNA]</scope>
    <source>
        <strain evidence="2 3">K24</strain>
    </source>
</reference>
<evidence type="ECO:0000313" key="3">
    <source>
        <dbReference type="Proteomes" id="UP000292445"/>
    </source>
</evidence>
<keyword evidence="3" id="KW-1185">Reference proteome</keyword>
<feature type="domain" description="TPM" evidence="1">
    <location>
        <begin position="21"/>
        <end position="141"/>
    </location>
</feature>
<dbReference type="Gene3D" id="3.10.310.50">
    <property type="match status" value="1"/>
</dbReference>
<dbReference type="RefSeq" id="WP_130358566.1">
    <property type="nucleotide sequence ID" value="NZ_SGXC01000002.1"/>
</dbReference>
<dbReference type="PANTHER" id="PTHR30373">
    <property type="entry name" value="UPF0603 PROTEIN YGCG"/>
    <property type="match status" value="1"/>
</dbReference>
<dbReference type="OrthoDB" id="5683663at2"/>
<evidence type="ECO:0000259" key="1">
    <source>
        <dbReference type="Pfam" id="PF04536"/>
    </source>
</evidence>
<dbReference type="Proteomes" id="UP000292445">
    <property type="component" value="Unassembled WGS sequence"/>
</dbReference>